<evidence type="ECO:0000256" key="3">
    <source>
        <dbReference type="ARBA" id="ARBA00022692"/>
    </source>
</evidence>
<evidence type="ECO:0008006" key="11">
    <source>
        <dbReference type="Google" id="ProtNLM"/>
    </source>
</evidence>
<dbReference type="PANTHER" id="PTHR14647">
    <property type="entry name" value="GALACTOSE-3-O-SULFOTRANSFERASE"/>
    <property type="match status" value="1"/>
</dbReference>
<sequence>MDTRLHFFLHLPRTAGTTLNAIIRDNFAPHEIFSVYSAEEYHRHREIRPAALEGVRVIQGHLFLENYRPPRIYSRDVSVFTFLRDPVERLVSEYIFLKSWPQNHMYAYLNENNIGFGDYVESMEPRLVYRGKNFMTRFFSGEDFDVQSYPEQALRAAMHNLEHVFDFVGIQERFDESLLLLAEHLGLRSLCHEKRNVLAPESRMTPDADALALARERNAADLVLYRFACDLFDRRVRERGETFARKVREFASLNARYQKMCRLITAELAGQQDGAILLPK</sequence>
<dbReference type="RefSeq" id="WP_174408491.1">
    <property type="nucleotide sequence ID" value="NZ_BLVP01000001.1"/>
</dbReference>
<dbReference type="Pfam" id="PF06990">
    <property type="entry name" value="Gal-3-0_sulfotr"/>
    <property type="match status" value="1"/>
</dbReference>
<dbReference type="SUPFAM" id="SSF52540">
    <property type="entry name" value="P-loop containing nucleoside triphosphate hydrolases"/>
    <property type="match status" value="1"/>
</dbReference>
<dbReference type="EMBL" id="BLVP01000001">
    <property type="protein sequence ID" value="GFM35824.1"/>
    <property type="molecule type" value="Genomic_DNA"/>
</dbReference>
<dbReference type="InterPro" id="IPR027417">
    <property type="entry name" value="P-loop_NTPase"/>
</dbReference>
<dbReference type="GO" id="GO:0009247">
    <property type="term" value="P:glycolipid biosynthetic process"/>
    <property type="evidence" value="ECO:0007669"/>
    <property type="project" value="InterPro"/>
</dbReference>
<gene>
    <name evidence="9" type="ORF">DSM19430T_05080</name>
</gene>
<dbReference type="GO" id="GO:0016020">
    <property type="term" value="C:membrane"/>
    <property type="evidence" value="ECO:0007669"/>
    <property type="project" value="InterPro"/>
</dbReference>
<accession>A0A7J0BS24</accession>
<dbReference type="AlphaFoldDB" id="A0A7J0BS24"/>
<evidence type="ECO:0000256" key="5">
    <source>
        <dbReference type="ARBA" id="ARBA00022989"/>
    </source>
</evidence>
<dbReference type="GO" id="GO:0001733">
    <property type="term" value="F:galactosylceramide sulfotransferase activity"/>
    <property type="evidence" value="ECO:0007669"/>
    <property type="project" value="InterPro"/>
</dbReference>
<organism evidence="9 10">
    <name type="scientific">Desulfovibrio psychrotolerans</name>
    <dbReference type="NCBI Taxonomy" id="415242"/>
    <lineage>
        <taxon>Bacteria</taxon>
        <taxon>Pseudomonadati</taxon>
        <taxon>Thermodesulfobacteriota</taxon>
        <taxon>Desulfovibrionia</taxon>
        <taxon>Desulfovibrionales</taxon>
        <taxon>Desulfovibrionaceae</taxon>
        <taxon>Desulfovibrio</taxon>
    </lineage>
</organism>
<keyword evidence="5" id="KW-1133">Transmembrane helix</keyword>
<dbReference type="PANTHER" id="PTHR14647:SF87">
    <property type="entry name" value="PUTATIVE-RELATED"/>
    <property type="match status" value="1"/>
</dbReference>
<evidence type="ECO:0000256" key="8">
    <source>
        <dbReference type="ARBA" id="ARBA00023180"/>
    </source>
</evidence>
<keyword evidence="4" id="KW-0735">Signal-anchor</keyword>
<evidence type="ECO:0000313" key="9">
    <source>
        <dbReference type="EMBL" id="GFM35824.1"/>
    </source>
</evidence>
<evidence type="ECO:0000256" key="4">
    <source>
        <dbReference type="ARBA" id="ARBA00022968"/>
    </source>
</evidence>
<keyword evidence="3" id="KW-0812">Transmembrane</keyword>
<keyword evidence="10" id="KW-1185">Reference proteome</keyword>
<name>A0A7J0BS24_9BACT</name>
<proteinExistence type="predicted"/>
<evidence type="ECO:0000256" key="1">
    <source>
        <dbReference type="ARBA" id="ARBA00004323"/>
    </source>
</evidence>
<dbReference type="Gene3D" id="3.40.50.300">
    <property type="entry name" value="P-loop containing nucleotide triphosphate hydrolases"/>
    <property type="match status" value="1"/>
</dbReference>
<keyword evidence="2" id="KW-0808">Transferase</keyword>
<dbReference type="Proteomes" id="UP000503820">
    <property type="component" value="Unassembled WGS sequence"/>
</dbReference>
<keyword evidence="8" id="KW-0325">Glycoprotein</keyword>
<protein>
    <recommendedName>
        <fullName evidence="11">Sulfotransferase family protein</fullName>
    </recommendedName>
</protein>
<keyword evidence="7" id="KW-0472">Membrane</keyword>
<evidence type="ECO:0000256" key="6">
    <source>
        <dbReference type="ARBA" id="ARBA00023034"/>
    </source>
</evidence>
<evidence type="ECO:0000256" key="7">
    <source>
        <dbReference type="ARBA" id="ARBA00023136"/>
    </source>
</evidence>
<dbReference type="InterPro" id="IPR009729">
    <property type="entry name" value="Gal-3-0_sulfotransfrase"/>
</dbReference>
<reference evidence="9 10" key="1">
    <citation type="submission" date="2020-05" db="EMBL/GenBank/DDBJ databases">
        <title>Draft genome sequence of Desulfovibrio psychrotolerans JS1T.</title>
        <authorList>
            <person name="Ueno A."/>
            <person name="Tamazawa S."/>
            <person name="Tamamura S."/>
            <person name="Murakami T."/>
            <person name="Kiyama T."/>
            <person name="Inomata H."/>
            <person name="Amano Y."/>
            <person name="Miyakawa K."/>
            <person name="Tamaki H."/>
            <person name="Naganuma T."/>
            <person name="Kaneko K."/>
        </authorList>
    </citation>
    <scope>NUCLEOTIDE SEQUENCE [LARGE SCALE GENOMIC DNA]</scope>
    <source>
        <strain evidence="9 10">JS1</strain>
    </source>
</reference>
<keyword evidence="6" id="KW-0333">Golgi apparatus</keyword>
<evidence type="ECO:0000313" key="10">
    <source>
        <dbReference type="Proteomes" id="UP000503820"/>
    </source>
</evidence>
<evidence type="ECO:0000256" key="2">
    <source>
        <dbReference type="ARBA" id="ARBA00022679"/>
    </source>
</evidence>
<comment type="subcellular location">
    <subcellularLocation>
        <location evidence="1">Golgi apparatus membrane</location>
        <topology evidence="1">Single-pass type II membrane protein</topology>
    </subcellularLocation>
</comment>
<comment type="caution">
    <text evidence="9">The sequence shown here is derived from an EMBL/GenBank/DDBJ whole genome shotgun (WGS) entry which is preliminary data.</text>
</comment>